<organism evidence="3 4">
    <name type="scientific">Cuscuta campestris</name>
    <dbReference type="NCBI Taxonomy" id="132261"/>
    <lineage>
        <taxon>Eukaryota</taxon>
        <taxon>Viridiplantae</taxon>
        <taxon>Streptophyta</taxon>
        <taxon>Embryophyta</taxon>
        <taxon>Tracheophyta</taxon>
        <taxon>Spermatophyta</taxon>
        <taxon>Magnoliopsida</taxon>
        <taxon>eudicotyledons</taxon>
        <taxon>Gunneridae</taxon>
        <taxon>Pentapetalae</taxon>
        <taxon>asterids</taxon>
        <taxon>lamiids</taxon>
        <taxon>Solanales</taxon>
        <taxon>Convolvulaceae</taxon>
        <taxon>Cuscuteae</taxon>
        <taxon>Cuscuta</taxon>
        <taxon>Cuscuta subgen. Grammica</taxon>
        <taxon>Cuscuta sect. Cleistogrammica</taxon>
    </lineage>
</organism>
<dbReference type="PANTHER" id="PTHR10438:SF434">
    <property type="entry name" value="THIOREDOXIN H9"/>
    <property type="match status" value="1"/>
</dbReference>
<dbReference type="OrthoDB" id="2121326at2759"/>
<dbReference type="CDD" id="cd02947">
    <property type="entry name" value="TRX_family"/>
    <property type="match status" value="1"/>
</dbReference>
<dbReference type="Proteomes" id="UP000595140">
    <property type="component" value="Unassembled WGS sequence"/>
</dbReference>
<evidence type="ECO:0000313" key="3">
    <source>
        <dbReference type="EMBL" id="VFQ89271.1"/>
    </source>
</evidence>
<feature type="region of interest" description="Disordered" evidence="1">
    <location>
        <begin position="1"/>
        <end position="33"/>
    </location>
</feature>
<keyword evidence="4" id="KW-1185">Reference proteome</keyword>
<dbReference type="InterPro" id="IPR050620">
    <property type="entry name" value="Thioredoxin_H-type-like"/>
</dbReference>
<dbReference type="InterPro" id="IPR013766">
    <property type="entry name" value="Thioredoxin_domain"/>
</dbReference>
<dbReference type="PANTHER" id="PTHR10438">
    <property type="entry name" value="THIOREDOXIN"/>
    <property type="match status" value="1"/>
</dbReference>
<evidence type="ECO:0000259" key="2">
    <source>
        <dbReference type="PROSITE" id="PS51352"/>
    </source>
</evidence>
<feature type="domain" description="Thioredoxin" evidence="2">
    <location>
        <begin position="23"/>
        <end position="157"/>
    </location>
</feature>
<dbReference type="Pfam" id="PF00085">
    <property type="entry name" value="Thioredoxin"/>
    <property type="match status" value="1"/>
</dbReference>
<feature type="compositionally biased region" description="Basic and acidic residues" evidence="1">
    <location>
        <begin position="14"/>
        <end position="27"/>
    </location>
</feature>
<dbReference type="PROSITE" id="PS00194">
    <property type="entry name" value="THIOREDOXIN_1"/>
    <property type="match status" value="1"/>
</dbReference>
<dbReference type="Gene3D" id="3.40.30.10">
    <property type="entry name" value="Glutaredoxin"/>
    <property type="match status" value="1"/>
</dbReference>
<dbReference type="PRINTS" id="PR00421">
    <property type="entry name" value="THIOREDOXIN"/>
</dbReference>
<proteinExistence type="predicted"/>
<dbReference type="EMBL" id="OOIL02003813">
    <property type="protein sequence ID" value="VFQ89271.1"/>
    <property type="molecule type" value="Genomic_DNA"/>
</dbReference>
<evidence type="ECO:0000256" key="1">
    <source>
        <dbReference type="SAM" id="MobiDB-lite"/>
    </source>
</evidence>
<gene>
    <name evidence="3" type="ORF">CCAM_LOCUS31047</name>
</gene>
<dbReference type="InterPro" id="IPR017937">
    <property type="entry name" value="Thioredoxin_CS"/>
</dbReference>
<dbReference type="SUPFAM" id="SSF52833">
    <property type="entry name" value="Thioredoxin-like"/>
    <property type="match status" value="1"/>
</dbReference>
<name>A0A484MJX6_9ASTE</name>
<accession>A0A484MJX6</accession>
<protein>
    <recommendedName>
        <fullName evidence="2">Thioredoxin domain-containing protein</fullName>
    </recommendedName>
</protein>
<dbReference type="PROSITE" id="PS51352">
    <property type="entry name" value="THIOREDOXIN_2"/>
    <property type="match status" value="1"/>
</dbReference>
<sequence>MGNVLPKRCFQPKDNSKGDGDESDPQHKLAGGNVQLVTTEEEWKLKMEEAKKDGKQVVANFSASWCGPCQEIAQLYAELSEKYPSLMFLTVDVDQLTDFSTALDIKATPTFFFFKPVQGEDEPVINKDKTAKLVGANKGELKKKITEIVDTPTPSEK</sequence>
<reference evidence="3 4" key="1">
    <citation type="submission" date="2018-04" db="EMBL/GenBank/DDBJ databases">
        <authorList>
            <person name="Vogel A."/>
        </authorList>
    </citation>
    <scope>NUCLEOTIDE SEQUENCE [LARGE SCALE GENOMIC DNA]</scope>
</reference>
<evidence type="ECO:0000313" key="4">
    <source>
        <dbReference type="Proteomes" id="UP000595140"/>
    </source>
</evidence>
<dbReference type="InterPro" id="IPR036249">
    <property type="entry name" value="Thioredoxin-like_sf"/>
</dbReference>
<dbReference type="AlphaFoldDB" id="A0A484MJX6"/>